<sequence length="317" mass="34606">MFKKAIKSRSKLRMAIIGPSGSGKTYTALVVAKGLASSPSKIAVLDTEHGSASKYSDIFSFDVSELDSFSPEKYVEAIKKAVILGYEVLVIDSLSHAWIGKDGALELVDRASARSKSGNSFAAWREVTPHHNSMVEAIVTAQIHIICTMRSKTEYVQERDEKTGRTVIRKVGLAPVQRDGLEYEFDVVADMDHDHRLVVTKSRIPQISDMVVSKPDLGFVTPIIGWLSGPEPISKMPDMPVSELESAVNDFSTAFNAKVVVMKASVGQLNEIARLANNLGVSGNYWNGVKQRFNIGSSANMTEAQANELITELNGMQ</sequence>
<accession>A0A6J5P1E3</accession>
<protein>
    <submittedName>
        <fullName evidence="2">AAA domain containing protein</fullName>
    </submittedName>
</protein>
<dbReference type="SMART" id="SM00382">
    <property type="entry name" value="AAA"/>
    <property type="match status" value="1"/>
</dbReference>
<dbReference type="SUPFAM" id="SSF52540">
    <property type="entry name" value="P-loop containing nucleoside triphosphate hydrolases"/>
    <property type="match status" value="1"/>
</dbReference>
<dbReference type="InterPro" id="IPR003593">
    <property type="entry name" value="AAA+_ATPase"/>
</dbReference>
<dbReference type="InterPro" id="IPR027417">
    <property type="entry name" value="P-loop_NTPase"/>
</dbReference>
<feature type="domain" description="AAA+ ATPase" evidence="1">
    <location>
        <begin position="10"/>
        <end position="172"/>
    </location>
</feature>
<name>A0A6J5P1E3_9CAUD</name>
<proteinExistence type="predicted"/>
<evidence type="ECO:0000259" key="1">
    <source>
        <dbReference type="SMART" id="SM00382"/>
    </source>
</evidence>
<dbReference type="Pfam" id="PF13479">
    <property type="entry name" value="AAA_24"/>
    <property type="match status" value="1"/>
</dbReference>
<organism evidence="2">
    <name type="scientific">uncultured Caudovirales phage</name>
    <dbReference type="NCBI Taxonomy" id="2100421"/>
    <lineage>
        <taxon>Viruses</taxon>
        <taxon>Duplodnaviria</taxon>
        <taxon>Heunggongvirae</taxon>
        <taxon>Uroviricota</taxon>
        <taxon>Caudoviricetes</taxon>
        <taxon>Peduoviridae</taxon>
        <taxon>Maltschvirus</taxon>
        <taxon>Maltschvirus maltsch</taxon>
    </lineage>
</organism>
<dbReference type="Gene3D" id="3.40.50.300">
    <property type="entry name" value="P-loop containing nucleotide triphosphate hydrolases"/>
    <property type="match status" value="1"/>
</dbReference>
<dbReference type="EMBL" id="LR796705">
    <property type="protein sequence ID" value="CAB4161344.1"/>
    <property type="molecule type" value="Genomic_DNA"/>
</dbReference>
<reference evidence="2" key="1">
    <citation type="submission" date="2020-04" db="EMBL/GenBank/DDBJ databases">
        <authorList>
            <person name="Chiriac C."/>
            <person name="Salcher M."/>
            <person name="Ghai R."/>
            <person name="Kavagutti S V."/>
        </authorList>
    </citation>
    <scope>NUCLEOTIDE SEQUENCE</scope>
</reference>
<gene>
    <name evidence="2" type="ORF">UFOVP731_46</name>
</gene>
<evidence type="ECO:0000313" key="2">
    <source>
        <dbReference type="EMBL" id="CAB4161344.1"/>
    </source>
</evidence>